<evidence type="ECO:0000256" key="5">
    <source>
        <dbReference type="ARBA" id="ARBA00023001"/>
    </source>
</evidence>
<evidence type="ECO:0000256" key="4">
    <source>
        <dbReference type="ARBA" id="ARBA00022801"/>
    </source>
</evidence>
<evidence type="ECO:0000256" key="1">
    <source>
        <dbReference type="ARBA" id="ARBA00000966"/>
    </source>
</evidence>
<evidence type="ECO:0000313" key="10">
    <source>
        <dbReference type="EnsemblPlants" id="EMT30809"/>
    </source>
</evidence>
<evidence type="ECO:0000256" key="8">
    <source>
        <dbReference type="ARBA" id="ARBA00023326"/>
    </source>
</evidence>
<dbReference type="AlphaFoldDB" id="M8C957"/>
<protein>
    <recommendedName>
        <fullName evidence="3">cellulase</fullName>
        <ecNumber evidence="3">3.2.1.4</ecNumber>
    </recommendedName>
</protein>
<dbReference type="EC" id="3.2.1.4" evidence="3"/>
<dbReference type="GO" id="GO:0030245">
    <property type="term" value="P:cellulose catabolic process"/>
    <property type="evidence" value="ECO:0007669"/>
    <property type="project" value="UniProtKB-KW"/>
</dbReference>
<dbReference type="EnsemblPlants" id="EMT30809">
    <property type="protein sequence ID" value="EMT30809"/>
    <property type="gene ID" value="F775_25228"/>
</dbReference>
<dbReference type="Pfam" id="PF00759">
    <property type="entry name" value="Glyco_hydro_9"/>
    <property type="match status" value="1"/>
</dbReference>
<dbReference type="InterPro" id="IPR012341">
    <property type="entry name" value="6hp_glycosidase-like_sf"/>
</dbReference>
<accession>M8C957</accession>
<dbReference type="PANTHER" id="PTHR22298">
    <property type="entry name" value="ENDO-1,4-BETA-GLUCANASE"/>
    <property type="match status" value="1"/>
</dbReference>
<keyword evidence="4" id="KW-0378">Hydrolase</keyword>
<sequence length="359" mass="38599">MGSPKACMSAYLIAVLCLVAGARSAAAFNYADALDKAVLFFEAQRSGKLPPGQRVAWRADSALSDGNASNVDLVGGYYDAGDNVKFGLPMAFTVTMLSWSVVEFGGAMPGGQVANAEAAVRWGSDYLLKAATATPGALYVQVADPYQDHRCWERAEDMDTPRAAYKVFDFADRYRGSYSDSLSSVVCPFYCSYSGYKDELLWAATWLHLASSPSPSSQGVYMSYINSNGHTLGAEQDGYTVSWDDKRAATKVLLSKVLLQNRVESLRTYKAHADKYICSLVPGAGGFQSQYTPGGLLFKEGDSNMEYVTSTAFLLLTYAKYLSSTGGAASCGATAVTPSPSSRSPRSSIRLIGHNIYPH</sequence>
<keyword evidence="5" id="KW-0136">Cellulose degradation</keyword>
<dbReference type="Gene3D" id="1.50.10.10">
    <property type="match status" value="2"/>
</dbReference>
<evidence type="ECO:0000256" key="3">
    <source>
        <dbReference type="ARBA" id="ARBA00012601"/>
    </source>
</evidence>
<comment type="catalytic activity">
    <reaction evidence="1">
        <text>Endohydrolysis of (1-&gt;4)-beta-D-glucosidic linkages in cellulose, lichenin and cereal beta-D-glucans.</text>
        <dbReference type="EC" id="3.2.1.4"/>
    </reaction>
</comment>
<dbReference type="SUPFAM" id="SSF48208">
    <property type="entry name" value="Six-hairpin glycosidases"/>
    <property type="match status" value="1"/>
</dbReference>
<proteinExistence type="inferred from homology"/>
<name>M8C957_AEGTA</name>
<dbReference type="GO" id="GO:0008810">
    <property type="term" value="F:cellulase activity"/>
    <property type="evidence" value="ECO:0007669"/>
    <property type="project" value="UniProtKB-EC"/>
</dbReference>
<evidence type="ECO:0000256" key="7">
    <source>
        <dbReference type="ARBA" id="ARBA00023295"/>
    </source>
</evidence>
<dbReference type="InterPro" id="IPR001701">
    <property type="entry name" value="Glyco_hydro_9"/>
</dbReference>
<keyword evidence="8" id="KW-0624">Polysaccharide degradation</keyword>
<keyword evidence="6" id="KW-0119">Carbohydrate metabolism</keyword>
<keyword evidence="7" id="KW-0326">Glycosidase</keyword>
<organism evidence="10">
    <name type="scientific">Aegilops tauschii</name>
    <name type="common">Tausch's goatgrass</name>
    <name type="synonym">Aegilops squarrosa</name>
    <dbReference type="NCBI Taxonomy" id="37682"/>
    <lineage>
        <taxon>Eukaryota</taxon>
        <taxon>Viridiplantae</taxon>
        <taxon>Streptophyta</taxon>
        <taxon>Embryophyta</taxon>
        <taxon>Tracheophyta</taxon>
        <taxon>Spermatophyta</taxon>
        <taxon>Magnoliopsida</taxon>
        <taxon>Liliopsida</taxon>
        <taxon>Poales</taxon>
        <taxon>Poaceae</taxon>
        <taxon>BOP clade</taxon>
        <taxon>Pooideae</taxon>
        <taxon>Triticodae</taxon>
        <taxon>Triticeae</taxon>
        <taxon>Triticinae</taxon>
        <taxon>Aegilops</taxon>
    </lineage>
</organism>
<comment type="similarity">
    <text evidence="2">Belongs to the glycosyl hydrolase 9 (cellulase E) family.</text>
</comment>
<feature type="domain" description="Glycoside hydrolase family 9" evidence="9">
    <location>
        <begin position="30"/>
        <end position="167"/>
    </location>
</feature>
<evidence type="ECO:0000256" key="6">
    <source>
        <dbReference type="ARBA" id="ARBA00023277"/>
    </source>
</evidence>
<reference evidence="10" key="1">
    <citation type="submission" date="2015-06" db="UniProtKB">
        <authorList>
            <consortium name="EnsemblPlants"/>
        </authorList>
    </citation>
    <scope>IDENTIFICATION</scope>
</reference>
<evidence type="ECO:0000259" key="9">
    <source>
        <dbReference type="Pfam" id="PF00759"/>
    </source>
</evidence>
<evidence type="ECO:0000256" key="2">
    <source>
        <dbReference type="ARBA" id="ARBA00007072"/>
    </source>
</evidence>
<dbReference type="InterPro" id="IPR008928">
    <property type="entry name" value="6-hairpin_glycosidase_sf"/>
</dbReference>